<protein>
    <submittedName>
        <fullName evidence="1">Uncharacterized protein</fullName>
    </submittedName>
</protein>
<evidence type="ECO:0000313" key="1">
    <source>
        <dbReference type="EMBL" id="SVB94728.1"/>
    </source>
</evidence>
<dbReference type="EMBL" id="UINC01065258">
    <property type="protein sequence ID" value="SVB94728.1"/>
    <property type="molecule type" value="Genomic_DNA"/>
</dbReference>
<sequence>MSTPDRIRTCDLWNRNPTLYPAELRAHNAESTGYKLQS</sequence>
<dbReference type="AlphaFoldDB" id="A0A382I5A3"/>
<name>A0A382I5A3_9ZZZZ</name>
<proteinExistence type="predicted"/>
<accession>A0A382I5A3</accession>
<organism evidence="1">
    <name type="scientific">marine metagenome</name>
    <dbReference type="NCBI Taxonomy" id="408172"/>
    <lineage>
        <taxon>unclassified sequences</taxon>
        <taxon>metagenomes</taxon>
        <taxon>ecological metagenomes</taxon>
    </lineage>
</organism>
<dbReference type="AntiFam" id="ANF00012">
    <property type="entry name" value="tRNA translation"/>
</dbReference>
<reference evidence="1" key="1">
    <citation type="submission" date="2018-05" db="EMBL/GenBank/DDBJ databases">
        <authorList>
            <person name="Lanie J.A."/>
            <person name="Ng W.-L."/>
            <person name="Kazmierczak K.M."/>
            <person name="Andrzejewski T.M."/>
            <person name="Davidsen T.M."/>
            <person name="Wayne K.J."/>
            <person name="Tettelin H."/>
            <person name="Glass J.I."/>
            <person name="Rusch D."/>
            <person name="Podicherti R."/>
            <person name="Tsui H.-C.T."/>
            <person name="Winkler M.E."/>
        </authorList>
    </citation>
    <scope>NUCLEOTIDE SEQUENCE</scope>
</reference>
<gene>
    <name evidence="1" type="ORF">METZ01_LOCUS247582</name>
</gene>